<evidence type="ECO:0000256" key="5">
    <source>
        <dbReference type="ARBA" id="ARBA00022801"/>
    </source>
</evidence>
<keyword evidence="3" id="KW-0479">Metal-binding</keyword>
<keyword evidence="5" id="KW-0378">Hydrolase</keyword>
<keyword evidence="6" id="KW-0106">Calcium</keyword>
<dbReference type="Pfam" id="PF00884">
    <property type="entry name" value="Sulfatase"/>
    <property type="match status" value="1"/>
</dbReference>
<dbReference type="EMBL" id="JASZZN010000010">
    <property type="protein sequence ID" value="MDM4016828.1"/>
    <property type="molecule type" value="Genomic_DNA"/>
</dbReference>
<gene>
    <name evidence="10" type="ORF">QTN89_15385</name>
</gene>
<feature type="region of interest" description="Disordered" evidence="7">
    <location>
        <begin position="150"/>
        <end position="171"/>
    </location>
</feature>
<evidence type="ECO:0000259" key="9">
    <source>
        <dbReference type="Pfam" id="PF00884"/>
    </source>
</evidence>
<evidence type="ECO:0000313" key="10">
    <source>
        <dbReference type="EMBL" id="MDM4016828.1"/>
    </source>
</evidence>
<feature type="domain" description="Sulfatase N-terminal" evidence="9">
    <location>
        <begin position="26"/>
        <end position="373"/>
    </location>
</feature>
<dbReference type="InterPro" id="IPR035874">
    <property type="entry name" value="IDS"/>
</dbReference>
<sequence>MIVRCCFSLLFVAHLLGSLASAADRPNVLLICVDDLKPTLGCYGDSIAQTPHIDALSKRGIQFNAAYCNQAVCAPSRNALMTGLRPQTLGIYDLGTNFRKGAPDAITMGQHFQAAGYRAEGMGKIYHRGHGNGDDAATWSVAHWNPKGPGYQLKSSRANPKTSKGKTRYAATERAEVDDDAYPDGQTAGEAIKRLKAAAGRTDTPFFIAVGFVKPHLPFVAPEKYWKLYDAAELPMPTVTSAPKGAPSYAKTNFGELRNYSDIPSKGSLKPATERELIHGYYAATSYMDAQVGRVLNELDRLDLRDNTIVVLWGDHGWHLGDHGMWCKHTNYEQAARIPLIISVPKALGGKPRHSHALIETVDLYPTLSALAGLPAPEAVDGIDQSAVINGEQDSLRDHVIHVYPRSNRIGRAIRTDRYRLVAWESTKKRNPEPTDYELYDYEADPLETRNLAGDSEDVVRELRTFLTQHPAPKPSIASKN</sequence>
<evidence type="ECO:0000256" key="7">
    <source>
        <dbReference type="SAM" id="MobiDB-lite"/>
    </source>
</evidence>
<dbReference type="Gene3D" id="3.40.720.10">
    <property type="entry name" value="Alkaline Phosphatase, subunit A"/>
    <property type="match status" value="1"/>
</dbReference>
<keyword evidence="11" id="KW-1185">Reference proteome</keyword>
<comment type="cofactor">
    <cofactor evidence="1">
        <name>Ca(2+)</name>
        <dbReference type="ChEBI" id="CHEBI:29108"/>
    </cofactor>
</comment>
<evidence type="ECO:0000256" key="8">
    <source>
        <dbReference type="SAM" id="SignalP"/>
    </source>
</evidence>
<keyword evidence="4 8" id="KW-0732">Signal</keyword>
<evidence type="ECO:0000256" key="4">
    <source>
        <dbReference type="ARBA" id="ARBA00022729"/>
    </source>
</evidence>
<dbReference type="PANTHER" id="PTHR45953:SF1">
    <property type="entry name" value="IDURONATE 2-SULFATASE"/>
    <property type="match status" value="1"/>
</dbReference>
<dbReference type="RefSeq" id="WP_289164437.1">
    <property type="nucleotide sequence ID" value="NZ_JASZZN010000010.1"/>
</dbReference>
<comment type="caution">
    <text evidence="10">The sequence shown here is derived from an EMBL/GenBank/DDBJ whole genome shotgun (WGS) entry which is preliminary data.</text>
</comment>
<dbReference type="PANTHER" id="PTHR45953">
    <property type="entry name" value="IDURONATE 2-SULFATASE"/>
    <property type="match status" value="1"/>
</dbReference>
<protein>
    <submittedName>
        <fullName evidence="10">Sulfatase</fullName>
    </submittedName>
</protein>
<evidence type="ECO:0000256" key="3">
    <source>
        <dbReference type="ARBA" id="ARBA00022723"/>
    </source>
</evidence>
<feature type="signal peptide" evidence="8">
    <location>
        <begin position="1"/>
        <end position="22"/>
    </location>
</feature>
<organism evidence="10 11">
    <name type="scientific">Roseiconus lacunae</name>
    <dbReference type="NCBI Taxonomy" id="2605694"/>
    <lineage>
        <taxon>Bacteria</taxon>
        <taxon>Pseudomonadati</taxon>
        <taxon>Planctomycetota</taxon>
        <taxon>Planctomycetia</taxon>
        <taxon>Pirellulales</taxon>
        <taxon>Pirellulaceae</taxon>
        <taxon>Roseiconus</taxon>
    </lineage>
</organism>
<dbReference type="PROSITE" id="PS00523">
    <property type="entry name" value="SULFATASE_1"/>
    <property type="match status" value="1"/>
</dbReference>
<feature type="compositionally biased region" description="Polar residues" evidence="7">
    <location>
        <begin position="153"/>
        <end position="162"/>
    </location>
</feature>
<comment type="similarity">
    <text evidence="2">Belongs to the sulfatase family.</text>
</comment>
<evidence type="ECO:0000256" key="6">
    <source>
        <dbReference type="ARBA" id="ARBA00022837"/>
    </source>
</evidence>
<evidence type="ECO:0000256" key="2">
    <source>
        <dbReference type="ARBA" id="ARBA00008779"/>
    </source>
</evidence>
<reference evidence="10 11" key="1">
    <citation type="submission" date="2023-06" db="EMBL/GenBank/DDBJ databases">
        <title>Roseiconus lacunae JC819 isolated from Gulf of Mannar region, Tamil Nadu.</title>
        <authorList>
            <person name="Pk S."/>
            <person name="Ch S."/>
            <person name="Ch V.R."/>
        </authorList>
    </citation>
    <scope>NUCLEOTIDE SEQUENCE [LARGE SCALE GENOMIC DNA]</scope>
    <source>
        <strain evidence="10 11">JC819</strain>
    </source>
</reference>
<dbReference type="InterPro" id="IPR024607">
    <property type="entry name" value="Sulfatase_CS"/>
</dbReference>
<evidence type="ECO:0000313" key="11">
    <source>
        <dbReference type="Proteomes" id="UP001239462"/>
    </source>
</evidence>
<dbReference type="InterPro" id="IPR000917">
    <property type="entry name" value="Sulfatase_N"/>
</dbReference>
<dbReference type="CDD" id="cd16030">
    <property type="entry name" value="iduronate-2-sulfatase"/>
    <property type="match status" value="1"/>
</dbReference>
<dbReference type="Proteomes" id="UP001239462">
    <property type="component" value="Unassembled WGS sequence"/>
</dbReference>
<dbReference type="InterPro" id="IPR017850">
    <property type="entry name" value="Alkaline_phosphatase_core_sf"/>
</dbReference>
<accession>A0ABT7PK06</accession>
<dbReference type="SUPFAM" id="SSF53649">
    <property type="entry name" value="Alkaline phosphatase-like"/>
    <property type="match status" value="1"/>
</dbReference>
<proteinExistence type="inferred from homology"/>
<evidence type="ECO:0000256" key="1">
    <source>
        <dbReference type="ARBA" id="ARBA00001913"/>
    </source>
</evidence>
<feature type="chain" id="PRO_5045448487" evidence="8">
    <location>
        <begin position="23"/>
        <end position="481"/>
    </location>
</feature>
<name>A0ABT7PK06_9BACT</name>